<dbReference type="Pfam" id="PF11104">
    <property type="entry name" value="PilM_2"/>
    <property type="match status" value="1"/>
</dbReference>
<comment type="caution">
    <text evidence="3">The sequence shown here is derived from an EMBL/GenBank/DDBJ whole genome shotgun (WGS) entry which is preliminary data.</text>
</comment>
<evidence type="ECO:0000313" key="3">
    <source>
        <dbReference type="EMBL" id="TMQ48224.1"/>
    </source>
</evidence>
<proteinExistence type="predicted"/>
<feature type="domain" description="SHS2" evidence="2">
    <location>
        <begin position="64"/>
        <end position="231"/>
    </location>
</feature>
<dbReference type="InterPro" id="IPR003494">
    <property type="entry name" value="SHS2_FtsA"/>
</dbReference>
<dbReference type="PIRSF" id="PIRSF019169">
    <property type="entry name" value="PilM"/>
    <property type="match status" value="1"/>
</dbReference>
<sequence length="405" mass="43736">MLGTAGQGTWPPGCRSEHRTLRNGPRARTRRPLGPRPGGRRASRPRPAKLSGSDDMLFGRKQSLVGLDIGSHTIKAVELEPQNNRGHRLVHWGISPPLAEAIVDGEIMDRQLVTDAISNLFESREIKSRQVVAAVSGRAVIVKKILMNRLSAEDAQQAVYWEAEQHVPYDINDVSLDFEILGPAPNDPKQMQVLLVAAKKDMVLSFSDLIREAGLQPLIVDVDSFAAQNALEANYDFGPTEVVAILNIGSEITNIDITRAGVPYFTKDLQLGGNTFVEAAQRKFSLSQSEAAAVVRGETSGFEVVPVVEQACEGLALALERAQAYLRTAGEAGSVTRIMLCGGSALTPGIADFLSRRFNVTAEVANPLSRIGYDPALFAGQEVMKVAPLLTVGIGLALRRLGDKK</sequence>
<dbReference type="Gene3D" id="3.30.1490.300">
    <property type="match status" value="1"/>
</dbReference>
<name>A0A538SA21_UNCEI</name>
<dbReference type="SUPFAM" id="SSF53067">
    <property type="entry name" value="Actin-like ATPase domain"/>
    <property type="match status" value="2"/>
</dbReference>
<evidence type="ECO:0000259" key="2">
    <source>
        <dbReference type="SMART" id="SM00842"/>
    </source>
</evidence>
<dbReference type="EMBL" id="VBOT01000151">
    <property type="protein sequence ID" value="TMQ48224.1"/>
    <property type="molecule type" value="Genomic_DNA"/>
</dbReference>
<dbReference type="NCBIfam" id="TIGR01175">
    <property type="entry name" value="pilM"/>
    <property type="match status" value="1"/>
</dbReference>
<gene>
    <name evidence="3" type="primary">pilM</name>
    <name evidence="3" type="ORF">E6K73_12450</name>
</gene>
<organism evidence="3 4">
    <name type="scientific">Eiseniibacteriota bacterium</name>
    <dbReference type="NCBI Taxonomy" id="2212470"/>
    <lineage>
        <taxon>Bacteria</taxon>
        <taxon>Candidatus Eiseniibacteriota</taxon>
    </lineage>
</organism>
<reference evidence="3 4" key="1">
    <citation type="journal article" date="2019" name="Nat. Microbiol.">
        <title>Mediterranean grassland soil C-N compound turnover is dependent on rainfall and depth, and is mediated by genomically divergent microorganisms.</title>
        <authorList>
            <person name="Diamond S."/>
            <person name="Andeer P.F."/>
            <person name="Li Z."/>
            <person name="Crits-Christoph A."/>
            <person name="Burstein D."/>
            <person name="Anantharaman K."/>
            <person name="Lane K.R."/>
            <person name="Thomas B.C."/>
            <person name="Pan C."/>
            <person name="Northen T.R."/>
            <person name="Banfield J.F."/>
        </authorList>
    </citation>
    <scope>NUCLEOTIDE SEQUENCE [LARGE SCALE GENOMIC DNA]</scope>
    <source>
        <strain evidence="3">WS_3</strain>
    </source>
</reference>
<dbReference type="GO" id="GO:0051301">
    <property type="term" value="P:cell division"/>
    <property type="evidence" value="ECO:0007669"/>
    <property type="project" value="InterPro"/>
</dbReference>
<evidence type="ECO:0000256" key="1">
    <source>
        <dbReference type="SAM" id="MobiDB-lite"/>
    </source>
</evidence>
<dbReference type="PANTHER" id="PTHR32432">
    <property type="entry name" value="CELL DIVISION PROTEIN FTSA-RELATED"/>
    <property type="match status" value="1"/>
</dbReference>
<accession>A0A538SA21</accession>
<protein>
    <submittedName>
        <fullName evidence="3">Type IV pilus assembly protein PilM</fullName>
    </submittedName>
</protein>
<feature type="region of interest" description="Disordered" evidence="1">
    <location>
        <begin position="1"/>
        <end position="55"/>
    </location>
</feature>
<dbReference type="Gene3D" id="3.30.420.40">
    <property type="match status" value="2"/>
</dbReference>
<dbReference type="PANTHER" id="PTHR32432:SF3">
    <property type="entry name" value="ETHANOLAMINE UTILIZATION PROTEIN EUTJ"/>
    <property type="match status" value="1"/>
</dbReference>
<dbReference type="InterPro" id="IPR005883">
    <property type="entry name" value="PilM"/>
</dbReference>
<dbReference type="InterPro" id="IPR050696">
    <property type="entry name" value="FtsA/MreB"/>
</dbReference>
<evidence type="ECO:0000313" key="4">
    <source>
        <dbReference type="Proteomes" id="UP000320184"/>
    </source>
</evidence>
<dbReference type="InterPro" id="IPR043129">
    <property type="entry name" value="ATPase_NBD"/>
</dbReference>
<dbReference type="Proteomes" id="UP000320184">
    <property type="component" value="Unassembled WGS sequence"/>
</dbReference>
<feature type="compositionally biased region" description="Basic residues" evidence="1">
    <location>
        <begin position="25"/>
        <end position="47"/>
    </location>
</feature>
<dbReference type="AlphaFoldDB" id="A0A538SA21"/>
<dbReference type="SMART" id="SM00842">
    <property type="entry name" value="FtsA"/>
    <property type="match status" value="1"/>
</dbReference>
<dbReference type="CDD" id="cd24049">
    <property type="entry name" value="ASKHA_NBD_PilM"/>
    <property type="match status" value="1"/>
</dbReference>